<feature type="binding site" evidence="5">
    <location>
        <begin position="61"/>
        <end position="62"/>
    </location>
    <ligand>
        <name>S-adenosyl-L-methionine</name>
        <dbReference type="ChEBI" id="CHEBI:59789"/>
    </ligand>
</feature>
<keyword evidence="2" id="KW-0489">Methyltransferase</keyword>
<organism evidence="6 7">
    <name type="scientific">Geotrypetes seraphini</name>
    <name type="common">Gaboon caecilian</name>
    <name type="synonym">Caecilia seraphini</name>
    <dbReference type="NCBI Taxonomy" id="260995"/>
    <lineage>
        <taxon>Eukaryota</taxon>
        <taxon>Metazoa</taxon>
        <taxon>Chordata</taxon>
        <taxon>Craniata</taxon>
        <taxon>Vertebrata</taxon>
        <taxon>Euteleostomi</taxon>
        <taxon>Amphibia</taxon>
        <taxon>Gymnophiona</taxon>
        <taxon>Geotrypetes</taxon>
    </lineage>
</organism>
<dbReference type="InterPro" id="IPR029063">
    <property type="entry name" value="SAM-dependent_MTases_sf"/>
</dbReference>
<dbReference type="Gene3D" id="3.40.50.150">
    <property type="entry name" value="Vaccinia Virus protein VP39"/>
    <property type="match status" value="1"/>
</dbReference>
<protein>
    <submittedName>
        <fullName evidence="7">Nicotinamide N-methyltransferase-like</fullName>
    </submittedName>
</protein>
<comment type="similarity">
    <text evidence="1">Belongs to the class I-like SAM-binding methyltransferase superfamily. NNMT/PNMT/TEMT family.</text>
</comment>
<proteinExistence type="inferred from homology"/>
<name>A0A6P8P0G4_GEOSA</name>
<dbReference type="AlphaFoldDB" id="A0A6P8P0G4"/>
<dbReference type="Pfam" id="PF01234">
    <property type="entry name" value="NNMT_PNMT_TEMT"/>
    <property type="match status" value="1"/>
</dbReference>
<evidence type="ECO:0000256" key="1">
    <source>
        <dbReference type="ARBA" id="ARBA00007996"/>
    </source>
</evidence>
<dbReference type="RefSeq" id="XP_033774505.1">
    <property type="nucleotide sequence ID" value="XM_033918614.1"/>
</dbReference>
<reference evidence="7" key="1">
    <citation type="submission" date="2025-08" db="UniProtKB">
        <authorList>
            <consortium name="RefSeq"/>
        </authorList>
    </citation>
    <scope>IDENTIFICATION</scope>
</reference>
<dbReference type="SUPFAM" id="SSF53335">
    <property type="entry name" value="S-adenosyl-L-methionine-dependent methyltransferases"/>
    <property type="match status" value="1"/>
</dbReference>
<keyword evidence="3" id="KW-0808">Transferase</keyword>
<keyword evidence="4 5" id="KW-0949">S-adenosyl-L-methionine</keyword>
<feature type="binding site" evidence="5">
    <location>
        <begin position="140"/>
        <end position="141"/>
    </location>
    <ligand>
        <name>S-adenosyl-L-methionine</name>
        <dbReference type="ChEBI" id="CHEBI:59789"/>
    </ligand>
</feature>
<evidence type="ECO:0000313" key="7">
    <source>
        <dbReference type="RefSeq" id="XP_033774505.1"/>
    </source>
</evidence>
<evidence type="ECO:0000313" key="6">
    <source>
        <dbReference type="Proteomes" id="UP000515159"/>
    </source>
</evidence>
<evidence type="ECO:0000256" key="4">
    <source>
        <dbReference type="ARBA" id="ARBA00022691"/>
    </source>
</evidence>
<accession>A0A6P8P0G4</accession>
<evidence type="ECO:0000256" key="2">
    <source>
        <dbReference type="ARBA" id="ARBA00022603"/>
    </source>
</evidence>
<dbReference type="OrthoDB" id="10050085at2759"/>
<dbReference type="GO" id="GO:0008170">
    <property type="term" value="F:N-methyltransferase activity"/>
    <property type="evidence" value="ECO:0007669"/>
    <property type="project" value="TreeGrafter"/>
</dbReference>
<keyword evidence="6" id="KW-1185">Reference proteome</keyword>
<dbReference type="InterPro" id="IPR000940">
    <property type="entry name" value="NNMT_TEMT_trans"/>
</dbReference>
<dbReference type="PANTHER" id="PTHR10867:SF32">
    <property type="entry name" value="NICOTINAMIDE N-METHYLTRANSFERASE"/>
    <property type="match status" value="1"/>
</dbReference>
<dbReference type="GeneID" id="117347531"/>
<feature type="binding site" evidence="5">
    <location>
        <position position="24"/>
    </location>
    <ligand>
        <name>S-adenosyl-L-methionine</name>
        <dbReference type="ChEBI" id="CHEBI:59789"/>
    </ligand>
</feature>
<feature type="binding site" evidence="5">
    <location>
        <position position="19"/>
    </location>
    <ligand>
        <name>S-adenosyl-L-methionine</name>
        <dbReference type="ChEBI" id="CHEBI:59789"/>
    </ligand>
</feature>
<dbReference type="KEGG" id="gsh:117347531"/>
<dbReference type="PROSITE" id="PS51681">
    <property type="entry name" value="SAM_MT_NNMT_PNMT_TEMT"/>
    <property type="match status" value="1"/>
</dbReference>
<dbReference type="GO" id="GO:0005829">
    <property type="term" value="C:cytosol"/>
    <property type="evidence" value="ECO:0007669"/>
    <property type="project" value="TreeGrafter"/>
</dbReference>
<dbReference type="FunFam" id="3.40.50.150:FF:000065">
    <property type="entry name" value="Phenylethanolamine N-methyltransferase"/>
    <property type="match status" value="1"/>
</dbReference>
<dbReference type="PIRSF" id="PIRSF000384">
    <property type="entry name" value="PNMTase"/>
    <property type="match status" value="1"/>
</dbReference>
<feature type="binding site" evidence="5">
    <location>
        <position position="83"/>
    </location>
    <ligand>
        <name>S-adenosyl-L-methionine</name>
        <dbReference type="ChEBI" id="CHEBI:59789"/>
    </ligand>
</feature>
<dbReference type="PANTHER" id="PTHR10867">
    <property type="entry name" value="NNMT/PNMT/TEMT FAMILY MEMBER"/>
    <property type="match status" value="1"/>
</dbReference>
<dbReference type="InParanoid" id="A0A6P8P0G4"/>
<dbReference type="GO" id="GO:0032259">
    <property type="term" value="P:methylation"/>
    <property type="evidence" value="ECO:0007669"/>
    <property type="project" value="UniProtKB-KW"/>
</dbReference>
<dbReference type="Proteomes" id="UP000515159">
    <property type="component" value="Chromosome 13"/>
</dbReference>
<evidence type="ECO:0000256" key="5">
    <source>
        <dbReference type="PIRSR" id="PIRSR000384-1"/>
    </source>
</evidence>
<dbReference type="GO" id="GO:0008757">
    <property type="term" value="F:S-adenosylmethionine-dependent methyltransferase activity"/>
    <property type="evidence" value="ECO:0007669"/>
    <property type="project" value="UniProtKB-ARBA"/>
</dbReference>
<gene>
    <name evidence="7" type="primary">LOC117347531</name>
</gene>
<sequence>MCDFADVEVYQREFDPRAYLETYYNFSATQMINDILRFPLTHLVKAFRAGDVKGDICLELGSGPCIHFLLSACDFFKELIASDCADRCLREIEMWLKKEQGAYDWSPAVRMISELEGDRGTCDEMEEKLRRKLKQLLKCDVTKKNPLDPLVLPQVDCVLITFSLQVAAKDETAYISALKNINTLLKPGGHLVVVESLGESCYTVGQKALFVLKLNEEFLRKAIGEGGFVLEKLERLQRADSSMQNYTDYEGAIFIIARKL</sequence>
<evidence type="ECO:0000256" key="3">
    <source>
        <dbReference type="ARBA" id="ARBA00022679"/>
    </source>
</evidence>